<comment type="caution">
    <text evidence="2">The sequence shown here is derived from an EMBL/GenBank/DDBJ whole genome shotgun (WGS) entry which is preliminary data.</text>
</comment>
<gene>
    <name evidence="2" type="ORF">IR213_02480</name>
</gene>
<dbReference type="Proteomes" id="UP000646211">
    <property type="component" value="Unassembled WGS sequence"/>
</dbReference>
<evidence type="ECO:0000313" key="3">
    <source>
        <dbReference type="Proteomes" id="UP000646211"/>
    </source>
</evidence>
<sequence>MRLKLNWTVFAKGELHKIFQYYKSKSNLKTAKNIVEEISKQLLILEKYPFIGQKEELLMGRKQEFHYFLCSNYKIIYCVNLEINLVEIVDIFDCHQEPLKIKRTK</sequence>
<dbReference type="Gene3D" id="3.30.2310.20">
    <property type="entry name" value="RelE-like"/>
    <property type="match status" value="1"/>
</dbReference>
<name>A0A930U8K2_9FLAO</name>
<dbReference type="InterPro" id="IPR007712">
    <property type="entry name" value="RelE/ParE_toxin"/>
</dbReference>
<evidence type="ECO:0000313" key="2">
    <source>
        <dbReference type="EMBL" id="MBF2707465.1"/>
    </source>
</evidence>
<proteinExistence type="predicted"/>
<dbReference type="InterPro" id="IPR035093">
    <property type="entry name" value="RelE/ParE_toxin_dom_sf"/>
</dbReference>
<protein>
    <submittedName>
        <fullName evidence="2">Type II toxin-antitoxin system RelE/ParE family toxin</fullName>
    </submittedName>
</protein>
<dbReference type="AlphaFoldDB" id="A0A930U8K2"/>
<reference evidence="2" key="1">
    <citation type="submission" date="2020-11" db="EMBL/GenBank/DDBJ databases">
        <title>Genome of Flavobacterium soyangense.</title>
        <authorList>
            <person name="Liu Q."/>
            <person name="Xin Y.-H."/>
        </authorList>
    </citation>
    <scope>NUCLEOTIDE SEQUENCE</scope>
    <source>
        <strain evidence="2">CGMCC 1.13493</strain>
    </source>
</reference>
<keyword evidence="1" id="KW-1277">Toxin-antitoxin system</keyword>
<organism evidence="2 3">
    <name type="scientific">Flavobacterium soyangense</name>
    <dbReference type="NCBI Taxonomy" id="2023265"/>
    <lineage>
        <taxon>Bacteria</taxon>
        <taxon>Pseudomonadati</taxon>
        <taxon>Bacteroidota</taxon>
        <taxon>Flavobacteriia</taxon>
        <taxon>Flavobacteriales</taxon>
        <taxon>Flavobacteriaceae</taxon>
        <taxon>Flavobacterium</taxon>
    </lineage>
</organism>
<accession>A0A930U8K2</accession>
<dbReference type="Pfam" id="PF05016">
    <property type="entry name" value="ParE_toxin"/>
    <property type="match status" value="1"/>
</dbReference>
<evidence type="ECO:0000256" key="1">
    <source>
        <dbReference type="ARBA" id="ARBA00022649"/>
    </source>
</evidence>
<keyword evidence="3" id="KW-1185">Reference proteome</keyword>
<dbReference type="EMBL" id="JADHEC010000003">
    <property type="protein sequence ID" value="MBF2707465.1"/>
    <property type="molecule type" value="Genomic_DNA"/>
</dbReference>